<accession>A0A2G5DP10</accession>
<feature type="domain" description="Bifunctional inhibitor/plant lipid transfer protein/seed storage helical" evidence="10">
    <location>
        <begin position="29"/>
        <end position="106"/>
    </location>
</feature>
<feature type="region of interest" description="Disordered" evidence="8">
    <location>
        <begin position="106"/>
        <end position="140"/>
    </location>
</feature>
<dbReference type="FunCoup" id="A0A2G5DP10">
    <property type="interactions" value="18"/>
</dbReference>
<proteinExistence type="inferred from homology"/>
<evidence type="ECO:0000256" key="8">
    <source>
        <dbReference type="SAM" id="MobiDB-lite"/>
    </source>
</evidence>
<dbReference type="FunFam" id="1.10.110.10:FF:000001">
    <property type="entry name" value="Bifunctional inhibitor/lipid-transfer protein/seed storage 2S albumin superfamily protein"/>
    <property type="match status" value="1"/>
</dbReference>
<dbReference type="AlphaFoldDB" id="A0A2G5DP10"/>
<dbReference type="CDD" id="cd00010">
    <property type="entry name" value="AAI_LTSS"/>
    <property type="match status" value="1"/>
</dbReference>
<evidence type="ECO:0000313" key="12">
    <source>
        <dbReference type="Proteomes" id="UP000230069"/>
    </source>
</evidence>
<dbReference type="PANTHER" id="PTHR33044">
    <property type="entry name" value="BIFUNCTIONAL INHIBITOR/LIPID-TRANSFER PROTEIN/SEED STORAGE 2S ALBUMIN SUPERFAMILY PROTEIN-RELATED"/>
    <property type="match status" value="1"/>
</dbReference>
<evidence type="ECO:0000256" key="2">
    <source>
        <dbReference type="ARBA" id="ARBA00009748"/>
    </source>
</evidence>
<keyword evidence="5" id="KW-1015">Disulfide bond</keyword>
<sequence>MAPSKTITLCLSMVLVTMLWAGARAQSGCTTALISLSPCLTFINGNSSTPSTSCCSQLANVVRSQPQCLCTIVNGGGASLGITINQTQALALPDACTVQTPPVSRCNAATSPTGSPADSPADGPSANDTPIGHGSKTMPTTGGGVASAEIRLCISFFLLFIVSGVPTLTSF</sequence>
<comment type="similarity">
    <text evidence="2">Belongs to the plant LTP family.</text>
</comment>
<evidence type="ECO:0000259" key="10">
    <source>
        <dbReference type="SMART" id="SM00499"/>
    </source>
</evidence>
<dbReference type="OrthoDB" id="911994at2759"/>
<evidence type="ECO:0000256" key="3">
    <source>
        <dbReference type="ARBA" id="ARBA00022622"/>
    </source>
</evidence>
<dbReference type="GO" id="GO:0098552">
    <property type="term" value="C:side of membrane"/>
    <property type="evidence" value="ECO:0007669"/>
    <property type="project" value="UniProtKB-KW"/>
</dbReference>
<evidence type="ECO:0000313" key="11">
    <source>
        <dbReference type="EMBL" id="PIA44977.1"/>
    </source>
</evidence>
<protein>
    <recommendedName>
        <fullName evidence="10">Bifunctional inhibitor/plant lipid transfer protein/seed storage helical domain-containing protein</fullName>
    </recommendedName>
</protein>
<evidence type="ECO:0000256" key="6">
    <source>
        <dbReference type="ARBA" id="ARBA00023180"/>
    </source>
</evidence>
<name>A0A2G5DP10_AQUCA</name>
<keyword evidence="6" id="KW-0325">Glycoprotein</keyword>
<evidence type="ECO:0000256" key="7">
    <source>
        <dbReference type="ARBA" id="ARBA00023288"/>
    </source>
</evidence>
<keyword evidence="12" id="KW-1185">Reference proteome</keyword>
<evidence type="ECO:0000256" key="4">
    <source>
        <dbReference type="ARBA" id="ARBA00022729"/>
    </source>
</evidence>
<dbReference type="SUPFAM" id="SSF47699">
    <property type="entry name" value="Bifunctional inhibitor/lipid-transfer protein/seed storage 2S albumin"/>
    <property type="match status" value="1"/>
</dbReference>
<dbReference type="STRING" id="218851.A0A2G5DP10"/>
<evidence type="ECO:0000256" key="9">
    <source>
        <dbReference type="SAM" id="SignalP"/>
    </source>
</evidence>
<feature type="chain" id="PRO_5013660237" description="Bifunctional inhibitor/plant lipid transfer protein/seed storage helical domain-containing protein" evidence="9">
    <location>
        <begin position="26"/>
        <end position="171"/>
    </location>
</feature>
<dbReference type="GO" id="GO:0005886">
    <property type="term" value="C:plasma membrane"/>
    <property type="evidence" value="ECO:0007669"/>
    <property type="project" value="UniProtKB-SubCell"/>
</dbReference>
<dbReference type="InterPro" id="IPR043325">
    <property type="entry name" value="LTSS"/>
</dbReference>
<dbReference type="InterPro" id="IPR036312">
    <property type="entry name" value="Bifun_inhib/LTP/seed_sf"/>
</dbReference>
<gene>
    <name evidence="11" type="ORF">AQUCO_01700503v1</name>
</gene>
<dbReference type="SMART" id="SM00499">
    <property type="entry name" value="AAI"/>
    <property type="match status" value="1"/>
</dbReference>
<keyword evidence="4 9" id="KW-0732">Signal</keyword>
<comment type="subcellular location">
    <subcellularLocation>
        <location evidence="1">Cell membrane</location>
        <topology evidence="1">Lipid-anchor</topology>
        <topology evidence="1">GPI-anchor</topology>
    </subcellularLocation>
</comment>
<reference evidence="11 12" key="1">
    <citation type="submission" date="2017-09" db="EMBL/GenBank/DDBJ databases">
        <title>WGS assembly of Aquilegia coerulea Goldsmith.</title>
        <authorList>
            <person name="Hodges S."/>
            <person name="Kramer E."/>
            <person name="Nordborg M."/>
            <person name="Tomkins J."/>
            <person name="Borevitz J."/>
            <person name="Derieg N."/>
            <person name="Yan J."/>
            <person name="Mihaltcheva S."/>
            <person name="Hayes R.D."/>
            <person name="Rokhsar D."/>
        </authorList>
    </citation>
    <scope>NUCLEOTIDE SEQUENCE [LARGE SCALE GENOMIC DNA]</scope>
    <source>
        <strain evidence="12">cv. Goldsmith</strain>
    </source>
</reference>
<dbReference type="EMBL" id="KZ305034">
    <property type="protein sequence ID" value="PIA44977.1"/>
    <property type="molecule type" value="Genomic_DNA"/>
</dbReference>
<keyword evidence="3" id="KW-0472">Membrane</keyword>
<dbReference type="InParanoid" id="A0A2G5DP10"/>
<dbReference type="Proteomes" id="UP000230069">
    <property type="component" value="Unassembled WGS sequence"/>
</dbReference>
<dbReference type="InterPro" id="IPR016140">
    <property type="entry name" value="Bifunc_inhib/LTP/seed_store"/>
</dbReference>
<organism evidence="11 12">
    <name type="scientific">Aquilegia coerulea</name>
    <name type="common">Rocky mountain columbine</name>
    <dbReference type="NCBI Taxonomy" id="218851"/>
    <lineage>
        <taxon>Eukaryota</taxon>
        <taxon>Viridiplantae</taxon>
        <taxon>Streptophyta</taxon>
        <taxon>Embryophyta</taxon>
        <taxon>Tracheophyta</taxon>
        <taxon>Spermatophyta</taxon>
        <taxon>Magnoliopsida</taxon>
        <taxon>Ranunculales</taxon>
        <taxon>Ranunculaceae</taxon>
        <taxon>Thalictroideae</taxon>
        <taxon>Aquilegia</taxon>
    </lineage>
</organism>
<dbReference type="Gene3D" id="1.10.110.10">
    <property type="entry name" value="Plant lipid-transfer and hydrophobic proteins"/>
    <property type="match status" value="1"/>
</dbReference>
<evidence type="ECO:0000256" key="5">
    <source>
        <dbReference type="ARBA" id="ARBA00023157"/>
    </source>
</evidence>
<keyword evidence="3" id="KW-0336">GPI-anchor</keyword>
<dbReference type="Pfam" id="PF14368">
    <property type="entry name" value="LTP_2"/>
    <property type="match status" value="1"/>
</dbReference>
<evidence type="ECO:0000256" key="1">
    <source>
        <dbReference type="ARBA" id="ARBA00004609"/>
    </source>
</evidence>
<feature type="compositionally biased region" description="Polar residues" evidence="8">
    <location>
        <begin position="106"/>
        <end position="116"/>
    </location>
</feature>
<feature type="signal peptide" evidence="9">
    <location>
        <begin position="1"/>
        <end position="25"/>
    </location>
</feature>
<keyword evidence="7" id="KW-0449">Lipoprotein</keyword>